<reference evidence="4 5" key="1">
    <citation type="journal article" date="2019" name="ACS Chem. Biol.">
        <title>Identification and Mobilization of a Cryptic Antibiotic Biosynthesis Gene Locus from a Human-Pathogenic Nocardia Isolate.</title>
        <authorList>
            <person name="Herisse M."/>
            <person name="Ishida K."/>
            <person name="Porter J.L."/>
            <person name="Howden B."/>
            <person name="Hertweck C."/>
            <person name="Stinear T.P."/>
            <person name="Pidot S.J."/>
        </authorList>
    </citation>
    <scope>NUCLEOTIDE SEQUENCE [LARGE SCALE GENOMIC DNA]</scope>
    <source>
        <strain evidence="4 5">AUSMDU00012715</strain>
    </source>
</reference>
<feature type="compositionally biased region" description="Low complexity" evidence="1">
    <location>
        <begin position="61"/>
        <end position="83"/>
    </location>
</feature>
<evidence type="ECO:0000313" key="4">
    <source>
        <dbReference type="EMBL" id="QIS23641.1"/>
    </source>
</evidence>
<feature type="compositionally biased region" description="Basic and acidic residues" evidence="1">
    <location>
        <begin position="7"/>
        <end position="16"/>
    </location>
</feature>
<evidence type="ECO:0000256" key="2">
    <source>
        <dbReference type="SAM" id="Phobius"/>
    </source>
</evidence>
<evidence type="ECO:0000256" key="1">
    <source>
        <dbReference type="SAM" id="MobiDB-lite"/>
    </source>
</evidence>
<keyword evidence="2" id="KW-0472">Membrane</keyword>
<dbReference type="InterPro" id="IPR058488">
    <property type="entry name" value="DUF8175"/>
</dbReference>
<proteinExistence type="predicted"/>
<sequence length="290" mass="30536">MEQPPRISDDNDRERAAAPGRAGARPGWTGNRTTMVLAAGFVMIVAVAAIGVVLARHTGDAARSATGATTTAPTSSSARPTDAAGGGFGPMSADALGRPVAHPNNPAGQPLSQTPLQRGEYRCDLPPNCPPVESPAGVMWQEVKPWVLPFSTSDGPARMDGPLAVGFSRTPQGAALAAWQIVSRATSSRQNLDVVVARQTVGAPEDLARLKARRDWDATGSAPLGERPSAFRVTAYQDGFASIQYAVPASGVFTVIVLEAVWQDGDWKFRAPHIPARPQSVLTLAGWTQW</sequence>
<feature type="compositionally biased region" description="Low complexity" evidence="1">
    <location>
        <begin position="17"/>
        <end position="27"/>
    </location>
</feature>
<evidence type="ECO:0000313" key="5">
    <source>
        <dbReference type="Proteomes" id="UP000500953"/>
    </source>
</evidence>
<feature type="region of interest" description="Disordered" evidence="1">
    <location>
        <begin position="61"/>
        <end position="118"/>
    </location>
</feature>
<dbReference type="EMBL" id="CP046173">
    <property type="protein sequence ID" value="QIS23641.1"/>
    <property type="molecule type" value="Genomic_DNA"/>
</dbReference>
<feature type="transmembrane region" description="Helical" evidence="2">
    <location>
        <begin position="35"/>
        <end position="55"/>
    </location>
</feature>
<dbReference type="Pfam" id="PF26526">
    <property type="entry name" value="DUF8175"/>
    <property type="match status" value="1"/>
</dbReference>
<dbReference type="Proteomes" id="UP000500953">
    <property type="component" value="Chromosome"/>
</dbReference>
<evidence type="ECO:0000259" key="3">
    <source>
        <dbReference type="Pfam" id="PF26526"/>
    </source>
</evidence>
<dbReference type="AlphaFoldDB" id="A0A6G9ZE09"/>
<feature type="compositionally biased region" description="Polar residues" evidence="1">
    <location>
        <begin position="106"/>
        <end position="116"/>
    </location>
</feature>
<organism evidence="4 5">
    <name type="scientific">Nocardia terpenica</name>
    <dbReference type="NCBI Taxonomy" id="455432"/>
    <lineage>
        <taxon>Bacteria</taxon>
        <taxon>Bacillati</taxon>
        <taxon>Actinomycetota</taxon>
        <taxon>Actinomycetes</taxon>
        <taxon>Mycobacteriales</taxon>
        <taxon>Nocardiaceae</taxon>
        <taxon>Nocardia</taxon>
    </lineage>
</organism>
<accession>A0A6G9ZE09</accession>
<gene>
    <name evidence="4" type="ORF">F6W96_40610</name>
</gene>
<keyword evidence="2" id="KW-0812">Transmembrane</keyword>
<feature type="region of interest" description="Disordered" evidence="1">
    <location>
        <begin position="1"/>
        <end position="30"/>
    </location>
</feature>
<keyword evidence="2" id="KW-1133">Transmembrane helix</keyword>
<name>A0A6G9ZE09_9NOCA</name>
<dbReference type="RefSeq" id="WP_167490961.1">
    <property type="nucleotide sequence ID" value="NZ_CP046173.1"/>
</dbReference>
<protein>
    <recommendedName>
        <fullName evidence="3">DUF8175 domain-containing protein</fullName>
    </recommendedName>
</protein>
<feature type="domain" description="DUF8175" evidence="3">
    <location>
        <begin position="102"/>
        <end position="289"/>
    </location>
</feature>